<accession>A0A235BSY0</accession>
<dbReference type="AlphaFoldDB" id="A0A235BSY0"/>
<dbReference type="Pfam" id="PF13941">
    <property type="entry name" value="MutL"/>
    <property type="match status" value="1"/>
</dbReference>
<dbReference type="InterPro" id="IPR006230">
    <property type="entry name" value="MutL"/>
</dbReference>
<reference evidence="1 2" key="1">
    <citation type="submission" date="2017-07" db="EMBL/GenBank/DDBJ databases">
        <title>Recovery of genomes from metagenomes via a dereplication, aggregation, and scoring strategy.</title>
        <authorList>
            <person name="Sieber C.M."/>
            <person name="Probst A.J."/>
            <person name="Sharrar A."/>
            <person name="Thomas B.C."/>
            <person name="Hess M."/>
            <person name="Tringe S.G."/>
            <person name="Banfield J.F."/>
        </authorList>
    </citation>
    <scope>NUCLEOTIDE SEQUENCE [LARGE SCALE GENOMIC DNA]</scope>
    <source>
        <strain evidence="1">JGI_Cruoil_03_44_89</strain>
    </source>
</reference>
<protein>
    <recommendedName>
        <fullName evidence="3">Methylaspartate mutase</fullName>
    </recommendedName>
</protein>
<organism evidence="1 2">
    <name type="scientific">candidate division WOR-3 bacterium JGI_Cruoil_03_44_89</name>
    <dbReference type="NCBI Taxonomy" id="1973748"/>
    <lineage>
        <taxon>Bacteria</taxon>
        <taxon>Bacteria division WOR-3</taxon>
    </lineage>
</organism>
<evidence type="ECO:0008006" key="3">
    <source>
        <dbReference type="Google" id="ProtNLM"/>
    </source>
</evidence>
<dbReference type="Proteomes" id="UP000215215">
    <property type="component" value="Unassembled WGS sequence"/>
</dbReference>
<evidence type="ECO:0000313" key="1">
    <source>
        <dbReference type="EMBL" id="OYD15321.1"/>
    </source>
</evidence>
<gene>
    <name evidence="1" type="ORF">CH333_06045</name>
</gene>
<name>A0A235BSY0_UNCW3</name>
<dbReference type="EMBL" id="NOZQ01000130">
    <property type="protein sequence ID" value="OYD15321.1"/>
    <property type="molecule type" value="Genomic_DNA"/>
</dbReference>
<proteinExistence type="predicted"/>
<comment type="caution">
    <text evidence="1">The sequence shown here is derived from an EMBL/GenBank/DDBJ whole genome shotgun (WGS) entry which is preliminary data.</text>
</comment>
<evidence type="ECO:0000313" key="2">
    <source>
        <dbReference type="Proteomes" id="UP000215215"/>
    </source>
</evidence>
<sequence length="560" mass="62129">MKPKYIIIIDVGSTFTKAHFVEDDLFVTQYAKTTVEKPAEDVMIGVRNAIRGIEEKTGRKFLDGDKIIIPFLATSSAGGGLQMLVAGLVRRITADSAERAALSAGAIIMDVLAIDDGRTPYDKIGAINYLRPDMILFAGGEEGGAVSTVTGIAEIISMAKPKGRFVEKIPLVYAGNKDAREFIQSTLGKVLDVYMTENVRPRIDIENPVPAREKIHELFMEHVMERAPGYEKLKELVSAPILPTPGAMSRMVKNIAKNWHKNVLCVDLGGATTDVFSCVNRVFNRTVSANLGMSYSMGNVLHNAGVENVMRWIPPDIDEDNIKDEVANKMLDPTKIPKDEVDMMIEEALAREAIRLAFRYHKNFAEAKRAAYLVDKFASTLRPKKSIPYVMAKVGRSEMKPIEVIIGSGGALSYARKREDALLILLDGLQPTGITEMGLDNRFMLPHLGALDQIHPDTAWDLFERFCFIPLATCIAPPGKVEYGKTVLHIRGDEDIRVSGGEILKKRLNGEYEIIFPGKKTMKIEIHGDAVLDGRGRPIRIPEEKSLRTKKLLEWRKALS</sequence>